<evidence type="ECO:0000313" key="2">
    <source>
        <dbReference type="Proteomes" id="UP000026960"/>
    </source>
</evidence>
<dbReference type="PaxDb" id="65489-OBART06G08350.1"/>
<dbReference type="EnsemblPlants" id="OBART06G08350.1">
    <property type="protein sequence ID" value="OBART06G08350.1"/>
    <property type="gene ID" value="OBART06G08350"/>
</dbReference>
<proteinExistence type="predicted"/>
<reference evidence="1" key="2">
    <citation type="submission" date="2015-03" db="UniProtKB">
        <authorList>
            <consortium name="EnsemblPlants"/>
        </authorList>
    </citation>
    <scope>IDENTIFICATION</scope>
</reference>
<dbReference type="AlphaFoldDB" id="A0A0D3GEJ6"/>
<organism evidence="1">
    <name type="scientific">Oryza barthii</name>
    <dbReference type="NCBI Taxonomy" id="65489"/>
    <lineage>
        <taxon>Eukaryota</taxon>
        <taxon>Viridiplantae</taxon>
        <taxon>Streptophyta</taxon>
        <taxon>Embryophyta</taxon>
        <taxon>Tracheophyta</taxon>
        <taxon>Spermatophyta</taxon>
        <taxon>Magnoliopsida</taxon>
        <taxon>Liliopsida</taxon>
        <taxon>Poales</taxon>
        <taxon>Poaceae</taxon>
        <taxon>BOP clade</taxon>
        <taxon>Oryzoideae</taxon>
        <taxon>Oryzeae</taxon>
        <taxon>Oryzinae</taxon>
        <taxon>Oryza</taxon>
    </lineage>
</organism>
<accession>A0A0D3GEJ6</accession>
<evidence type="ECO:0000313" key="1">
    <source>
        <dbReference type="EnsemblPlants" id="OBART06G08350.1"/>
    </source>
</evidence>
<dbReference type="Proteomes" id="UP000026960">
    <property type="component" value="Chromosome 6"/>
</dbReference>
<dbReference type="Gramene" id="OBART06G08350.1">
    <property type="protein sequence ID" value="OBART06G08350.1"/>
    <property type="gene ID" value="OBART06G08350"/>
</dbReference>
<protein>
    <submittedName>
        <fullName evidence="1">Uncharacterized protein</fullName>
    </submittedName>
</protein>
<keyword evidence="2" id="KW-1185">Reference proteome</keyword>
<dbReference type="HOGENOM" id="CLU_175833_0_0_1"/>
<reference evidence="1" key="1">
    <citation type="journal article" date="2009" name="Rice">
        <title>De Novo Next Generation Sequencing of Plant Genomes.</title>
        <authorList>
            <person name="Rounsley S."/>
            <person name="Marri P.R."/>
            <person name="Yu Y."/>
            <person name="He R."/>
            <person name="Sisneros N."/>
            <person name="Goicoechea J.L."/>
            <person name="Lee S.J."/>
            <person name="Angelova A."/>
            <person name="Kudrna D."/>
            <person name="Luo M."/>
            <person name="Affourtit J."/>
            <person name="Desany B."/>
            <person name="Knight J."/>
            <person name="Niazi F."/>
            <person name="Egholm M."/>
            <person name="Wing R.A."/>
        </authorList>
    </citation>
    <scope>NUCLEOTIDE SEQUENCE [LARGE SCALE GENOMIC DNA]</scope>
    <source>
        <strain evidence="1">cv. IRGC 105608</strain>
    </source>
</reference>
<sequence length="107" mass="11524">MAAQAVAASRLVSSCGPCWLDVAVESSGAAPEEICRARSRLHFQDRARFQGKRRNITKLRGMTVEDDGLAVDGAHGRVARRQRQAKAVGMEAGSELAPVAWTKQAYG</sequence>
<name>A0A0D3GEJ6_9ORYZ</name>